<accession>A0A3N6MVZ1</accession>
<proteinExistence type="predicted"/>
<sequence length="125" mass="14069">MTFLIRKLRPDFTRLPEYQRIGVTAFSLCERLRRQDELDANPAGERKPQLMLSGSPIIRCATMTHDRNSTAYVDARRCLIDTFEADSEVTWRASSTPAHLLPLLDRSANHAFVAFISSAPSQGGF</sequence>
<dbReference type="EMBL" id="RQIS01000019">
    <property type="protein sequence ID" value="RQH02161.1"/>
    <property type="molecule type" value="Genomic_DNA"/>
</dbReference>
<name>A0A3N6MVZ1_9BURK</name>
<comment type="caution">
    <text evidence="1">The sequence shown here is derived from an EMBL/GenBank/DDBJ whole genome shotgun (WGS) entry which is preliminary data.</text>
</comment>
<dbReference type="AlphaFoldDB" id="A0A3N6MVZ1"/>
<reference evidence="1 2" key="1">
    <citation type="submission" date="2018-11" db="EMBL/GenBank/DDBJ databases">
        <title>Paraburkholderia sp. DHOA04, isolated from soil.</title>
        <authorList>
            <person name="Gao Z.-H."/>
            <person name="Qiu L.-H."/>
            <person name="Fu J.-C."/>
        </authorList>
    </citation>
    <scope>NUCLEOTIDE SEQUENCE [LARGE SCALE GENOMIC DNA]</scope>
    <source>
        <strain evidence="1 2">DHOA04</strain>
    </source>
</reference>
<dbReference type="Proteomes" id="UP000272778">
    <property type="component" value="Unassembled WGS sequence"/>
</dbReference>
<organism evidence="1 2">
    <name type="scientific">Paraburkholderia dinghuensis</name>
    <dbReference type="NCBI Taxonomy" id="2305225"/>
    <lineage>
        <taxon>Bacteria</taxon>
        <taxon>Pseudomonadati</taxon>
        <taxon>Pseudomonadota</taxon>
        <taxon>Betaproteobacteria</taxon>
        <taxon>Burkholderiales</taxon>
        <taxon>Burkholderiaceae</taxon>
        <taxon>Paraburkholderia</taxon>
    </lineage>
</organism>
<keyword evidence="2" id="KW-1185">Reference proteome</keyword>
<evidence type="ECO:0000313" key="1">
    <source>
        <dbReference type="EMBL" id="RQH02161.1"/>
    </source>
</evidence>
<gene>
    <name evidence="1" type="ORF">D1Y85_22020</name>
</gene>
<evidence type="ECO:0000313" key="2">
    <source>
        <dbReference type="Proteomes" id="UP000272778"/>
    </source>
</evidence>
<protein>
    <submittedName>
        <fullName evidence="1">Uncharacterized protein</fullName>
    </submittedName>
</protein>
<dbReference type="RefSeq" id="WP_124153195.1">
    <property type="nucleotide sequence ID" value="NZ_RQIS01000019.1"/>
</dbReference>